<proteinExistence type="predicted"/>
<sequence length="148" mass="16240">MNIKANSFFYLGSLTGGLGRGDRKYVCARLCLSVCVGKCVSFGVTALVDVSITFLKGRFPAVRTLNDRSPCAMYFSPAVQMTLFPSLGFPSTPSYVHLSILLTSFISISIVLHMFLAFSVKRVMSATMPLLMGWTRISRPIIKRLTAS</sequence>
<feature type="transmembrane region" description="Helical" evidence="1">
    <location>
        <begin position="30"/>
        <end position="55"/>
    </location>
</feature>
<accession>A0ABR3MDJ6</accession>
<organism evidence="2 3">
    <name type="scientific">Cirrhinus molitorella</name>
    <name type="common">mud carp</name>
    <dbReference type="NCBI Taxonomy" id="172907"/>
    <lineage>
        <taxon>Eukaryota</taxon>
        <taxon>Metazoa</taxon>
        <taxon>Chordata</taxon>
        <taxon>Craniata</taxon>
        <taxon>Vertebrata</taxon>
        <taxon>Euteleostomi</taxon>
        <taxon>Actinopterygii</taxon>
        <taxon>Neopterygii</taxon>
        <taxon>Teleostei</taxon>
        <taxon>Ostariophysi</taxon>
        <taxon>Cypriniformes</taxon>
        <taxon>Cyprinidae</taxon>
        <taxon>Labeoninae</taxon>
        <taxon>Labeonini</taxon>
        <taxon>Cirrhinus</taxon>
    </lineage>
</organism>
<feature type="transmembrane region" description="Helical" evidence="1">
    <location>
        <begin position="95"/>
        <end position="118"/>
    </location>
</feature>
<keyword evidence="3" id="KW-1185">Reference proteome</keyword>
<keyword evidence="1" id="KW-1133">Transmembrane helix</keyword>
<name>A0ABR3MDJ6_9TELE</name>
<evidence type="ECO:0000313" key="2">
    <source>
        <dbReference type="EMBL" id="KAL1263194.1"/>
    </source>
</evidence>
<keyword evidence="1" id="KW-0812">Transmembrane</keyword>
<reference evidence="2 3" key="1">
    <citation type="submission" date="2023-09" db="EMBL/GenBank/DDBJ databases">
        <authorList>
            <person name="Wang M."/>
        </authorList>
    </citation>
    <scope>NUCLEOTIDE SEQUENCE [LARGE SCALE GENOMIC DNA]</scope>
    <source>
        <strain evidence="2">GT-2023</strain>
        <tissue evidence="2">Liver</tissue>
    </source>
</reference>
<comment type="caution">
    <text evidence="2">The sequence shown here is derived from an EMBL/GenBank/DDBJ whole genome shotgun (WGS) entry which is preliminary data.</text>
</comment>
<keyword evidence="1" id="KW-0472">Membrane</keyword>
<gene>
    <name evidence="2" type="ORF">QQF64_005933</name>
</gene>
<evidence type="ECO:0000256" key="1">
    <source>
        <dbReference type="SAM" id="Phobius"/>
    </source>
</evidence>
<dbReference type="Proteomes" id="UP001558613">
    <property type="component" value="Unassembled WGS sequence"/>
</dbReference>
<protein>
    <submittedName>
        <fullName evidence="2">Uncharacterized protein</fullName>
    </submittedName>
</protein>
<dbReference type="EMBL" id="JAYMGO010000013">
    <property type="protein sequence ID" value="KAL1263194.1"/>
    <property type="molecule type" value="Genomic_DNA"/>
</dbReference>
<evidence type="ECO:0000313" key="3">
    <source>
        <dbReference type="Proteomes" id="UP001558613"/>
    </source>
</evidence>